<keyword evidence="2" id="KW-0378">Hydrolase</keyword>
<comment type="similarity">
    <text evidence="1">Belongs to the AB hydrolase superfamily. AB hydrolase 2 family.</text>
</comment>
<dbReference type="PANTHER" id="PTHR10655">
    <property type="entry name" value="LYSOPHOSPHOLIPASE-RELATED"/>
    <property type="match status" value="1"/>
</dbReference>
<dbReference type="SUPFAM" id="SSF53474">
    <property type="entry name" value="alpha/beta-Hydrolases"/>
    <property type="match status" value="1"/>
</dbReference>
<evidence type="ECO:0000313" key="5">
    <source>
        <dbReference type="Proteomes" id="UP000078287"/>
    </source>
</evidence>
<accession>A0A178MDZ9</accession>
<dbReference type="GO" id="GO:0016787">
    <property type="term" value="F:hydrolase activity"/>
    <property type="evidence" value="ECO:0007669"/>
    <property type="project" value="UniProtKB-KW"/>
</dbReference>
<evidence type="ECO:0000313" key="4">
    <source>
        <dbReference type="EMBL" id="OAN46258.1"/>
    </source>
</evidence>
<dbReference type="InterPro" id="IPR050565">
    <property type="entry name" value="LYPA1-2/EST-like"/>
</dbReference>
<dbReference type="InterPro" id="IPR029058">
    <property type="entry name" value="AB_hydrolase_fold"/>
</dbReference>
<sequence>MTTIRTVERRPLVEAGPAPLLLMLHGFGSHERDLFELADLIDDRMHIVSARAPIALPWGGFAWYELSGAPGRLIPDPVGRARAVDLLIKFVSELPGRIGTDPRRTYLFGFSQGAILSLALAWRIPEKLAGVIAANGYLDPALATDPPAAGLARLPILQLHGSYDDVIPVEQARATRDLLAQHAPRHHYHEDPVGHSLHPNGLNLMQRWLAEQLDGPPPHGDG</sequence>
<protein>
    <submittedName>
        <fullName evidence="4">Phospholipase</fullName>
    </submittedName>
</protein>
<name>A0A178MDZ9_9CHLR</name>
<evidence type="ECO:0000256" key="2">
    <source>
        <dbReference type="ARBA" id="ARBA00022801"/>
    </source>
</evidence>
<dbReference type="PANTHER" id="PTHR10655:SF17">
    <property type="entry name" value="LYSOPHOSPHOLIPASE-LIKE PROTEIN 1"/>
    <property type="match status" value="1"/>
</dbReference>
<reference evidence="4 5" key="1">
    <citation type="submission" date="2016-04" db="EMBL/GenBank/DDBJ databases">
        <title>Chloroflexus islandicus sp. nov., a thermophilic filamentous anoxygenic phototrophic bacterium from geyser Strokkur (Iceland).</title>
        <authorList>
            <person name="Gaisin V.A."/>
            <person name="Kalashnikov A.M."/>
            <person name="Sukhacheva M.V."/>
            <person name="Grouzdev D.S."/>
            <person name="Ivanov T.M."/>
            <person name="Kuznetsov B."/>
            <person name="Gorlenko V.M."/>
        </authorList>
    </citation>
    <scope>NUCLEOTIDE SEQUENCE [LARGE SCALE GENOMIC DNA]</scope>
    <source>
        <strain evidence="5">isl-2</strain>
    </source>
</reference>
<evidence type="ECO:0000256" key="1">
    <source>
        <dbReference type="ARBA" id="ARBA00006499"/>
    </source>
</evidence>
<gene>
    <name evidence="4" type="ORF">A6A03_12830</name>
</gene>
<dbReference type="OrthoDB" id="9795555at2"/>
<dbReference type="EMBL" id="LWQS01000046">
    <property type="protein sequence ID" value="OAN46258.1"/>
    <property type="molecule type" value="Genomic_DNA"/>
</dbReference>
<dbReference type="Pfam" id="PF02230">
    <property type="entry name" value="Abhydrolase_2"/>
    <property type="match status" value="1"/>
</dbReference>
<keyword evidence="5" id="KW-1185">Reference proteome</keyword>
<dbReference type="AlphaFoldDB" id="A0A178MDZ9"/>
<dbReference type="Gene3D" id="3.40.50.1820">
    <property type="entry name" value="alpha/beta hydrolase"/>
    <property type="match status" value="1"/>
</dbReference>
<feature type="domain" description="Phospholipase/carboxylesterase/thioesterase" evidence="3">
    <location>
        <begin position="18"/>
        <end position="210"/>
    </location>
</feature>
<dbReference type="RefSeq" id="WP_066786024.1">
    <property type="nucleotide sequence ID" value="NZ_LWQS01000046.1"/>
</dbReference>
<dbReference type="InterPro" id="IPR003140">
    <property type="entry name" value="PLipase/COase/thioEstase"/>
</dbReference>
<dbReference type="STRING" id="1707952.A6A03_12830"/>
<dbReference type="Proteomes" id="UP000078287">
    <property type="component" value="Unassembled WGS sequence"/>
</dbReference>
<organism evidence="4 5">
    <name type="scientific">Chloroflexus islandicus</name>
    <dbReference type="NCBI Taxonomy" id="1707952"/>
    <lineage>
        <taxon>Bacteria</taxon>
        <taxon>Bacillati</taxon>
        <taxon>Chloroflexota</taxon>
        <taxon>Chloroflexia</taxon>
        <taxon>Chloroflexales</taxon>
        <taxon>Chloroflexineae</taxon>
        <taxon>Chloroflexaceae</taxon>
        <taxon>Chloroflexus</taxon>
    </lineage>
</organism>
<evidence type="ECO:0000259" key="3">
    <source>
        <dbReference type="Pfam" id="PF02230"/>
    </source>
</evidence>
<proteinExistence type="inferred from homology"/>
<comment type="caution">
    <text evidence="4">The sequence shown here is derived from an EMBL/GenBank/DDBJ whole genome shotgun (WGS) entry which is preliminary data.</text>
</comment>